<protein>
    <recommendedName>
        <fullName evidence="5">2-amino-3-carboxymuconate-6-semialdehyde decarboxylase</fullName>
        <ecNumber evidence="4">4.1.1.45</ecNumber>
    </recommendedName>
    <alternativeName>
        <fullName evidence="10">Picolinate carboxylase</fullName>
    </alternativeName>
</protein>
<keyword evidence="15" id="KW-1185">Reference proteome</keyword>
<evidence type="ECO:0000256" key="5">
    <source>
        <dbReference type="ARBA" id="ARBA00021214"/>
    </source>
</evidence>
<dbReference type="EC" id="4.1.1.45" evidence="4"/>
<dbReference type="GO" id="GO:0016787">
    <property type="term" value="F:hydrolase activity"/>
    <property type="evidence" value="ECO:0007669"/>
    <property type="project" value="InterPro"/>
</dbReference>
<reference evidence="14" key="1">
    <citation type="journal article" date="2023" name="Mol. Phylogenet. Evol.">
        <title>Genome-scale phylogeny and comparative genomics of the fungal order Sordariales.</title>
        <authorList>
            <person name="Hensen N."/>
            <person name="Bonometti L."/>
            <person name="Westerberg I."/>
            <person name="Brannstrom I.O."/>
            <person name="Guillou S."/>
            <person name="Cros-Aarteil S."/>
            <person name="Calhoun S."/>
            <person name="Haridas S."/>
            <person name="Kuo A."/>
            <person name="Mondo S."/>
            <person name="Pangilinan J."/>
            <person name="Riley R."/>
            <person name="LaButti K."/>
            <person name="Andreopoulos B."/>
            <person name="Lipzen A."/>
            <person name="Chen C."/>
            <person name="Yan M."/>
            <person name="Daum C."/>
            <person name="Ng V."/>
            <person name="Clum A."/>
            <person name="Steindorff A."/>
            <person name="Ohm R.A."/>
            <person name="Martin F."/>
            <person name="Silar P."/>
            <person name="Natvig D.O."/>
            <person name="Lalanne C."/>
            <person name="Gautier V."/>
            <person name="Ament-Velasquez S.L."/>
            <person name="Kruys A."/>
            <person name="Hutchinson M.I."/>
            <person name="Powell A.J."/>
            <person name="Barry K."/>
            <person name="Miller A.N."/>
            <person name="Grigoriev I.V."/>
            <person name="Debuchy R."/>
            <person name="Gladieux P."/>
            <person name="Hiltunen Thoren M."/>
            <person name="Johannesson H."/>
        </authorList>
    </citation>
    <scope>NUCLEOTIDE SEQUENCE</scope>
    <source>
        <strain evidence="14">CBS 538.74</strain>
    </source>
</reference>
<dbReference type="PANTHER" id="PTHR21240">
    <property type="entry name" value="2-AMINO-3-CARBOXYLMUCONATE-6-SEMIALDEHYDE DECARBOXYLASE"/>
    <property type="match status" value="1"/>
</dbReference>
<keyword evidence="8" id="KW-0862">Zinc</keyword>
<feature type="domain" description="Amidohydrolase-related" evidence="13">
    <location>
        <begin position="43"/>
        <end position="430"/>
    </location>
</feature>
<name>A0AAN6VQW2_9PEZI</name>
<evidence type="ECO:0000256" key="6">
    <source>
        <dbReference type="ARBA" id="ARBA00022723"/>
    </source>
</evidence>
<feature type="compositionally biased region" description="Low complexity" evidence="12">
    <location>
        <begin position="61"/>
        <end position="82"/>
    </location>
</feature>
<evidence type="ECO:0000256" key="12">
    <source>
        <dbReference type="SAM" id="MobiDB-lite"/>
    </source>
</evidence>
<evidence type="ECO:0000256" key="8">
    <source>
        <dbReference type="ARBA" id="ARBA00022833"/>
    </source>
</evidence>
<accession>A0AAN6VQW2</accession>
<comment type="pathway">
    <text evidence="1">Secondary metabolite metabolism; quinolate metabolism.</text>
</comment>
<dbReference type="GO" id="GO:0019748">
    <property type="term" value="P:secondary metabolic process"/>
    <property type="evidence" value="ECO:0007669"/>
    <property type="project" value="TreeGrafter"/>
</dbReference>
<dbReference type="Proteomes" id="UP001302745">
    <property type="component" value="Unassembled WGS sequence"/>
</dbReference>
<keyword evidence="6" id="KW-0479">Metal-binding</keyword>
<evidence type="ECO:0000256" key="2">
    <source>
        <dbReference type="ARBA" id="ARBA00005871"/>
    </source>
</evidence>
<comment type="similarity">
    <text evidence="2">Belongs to the metallo-dependent hydrolases superfamily. ACMSD family.</text>
</comment>
<evidence type="ECO:0000259" key="13">
    <source>
        <dbReference type="Pfam" id="PF04909"/>
    </source>
</evidence>
<feature type="region of interest" description="Disordered" evidence="12">
    <location>
        <begin position="1"/>
        <end position="40"/>
    </location>
</feature>
<evidence type="ECO:0000256" key="11">
    <source>
        <dbReference type="RuleBase" id="RU366045"/>
    </source>
</evidence>
<dbReference type="GO" id="GO:0005829">
    <property type="term" value="C:cytosol"/>
    <property type="evidence" value="ECO:0007669"/>
    <property type="project" value="TreeGrafter"/>
</dbReference>
<dbReference type="SUPFAM" id="SSF51556">
    <property type="entry name" value="Metallo-dependent hydrolases"/>
    <property type="match status" value="1"/>
</dbReference>
<feature type="region of interest" description="Disordered" evidence="12">
    <location>
        <begin position="52"/>
        <end position="83"/>
    </location>
</feature>
<evidence type="ECO:0000313" key="15">
    <source>
        <dbReference type="Proteomes" id="UP001302745"/>
    </source>
</evidence>
<gene>
    <name evidence="14" type="ORF">C8A00DRAFT_30948</name>
</gene>
<evidence type="ECO:0000313" key="14">
    <source>
        <dbReference type="EMBL" id="KAK4156137.1"/>
    </source>
</evidence>
<dbReference type="InterPro" id="IPR032466">
    <property type="entry name" value="Metal_Hydrolase"/>
</dbReference>
<dbReference type="InterPro" id="IPR032465">
    <property type="entry name" value="ACMSD"/>
</dbReference>
<dbReference type="Gene3D" id="3.20.20.140">
    <property type="entry name" value="Metal-dependent hydrolases"/>
    <property type="match status" value="1"/>
</dbReference>
<evidence type="ECO:0000256" key="1">
    <source>
        <dbReference type="ARBA" id="ARBA00005079"/>
    </source>
</evidence>
<reference evidence="14" key="2">
    <citation type="submission" date="2023-05" db="EMBL/GenBank/DDBJ databases">
        <authorList>
            <consortium name="Lawrence Berkeley National Laboratory"/>
            <person name="Steindorff A."/>
            <person name="Hensen N."/>
            <person name="Bonometti L."/>
            <person name="Westerberg I."/>
            <person name="Brannstrom I.O."/>
            <person name="Guillou S."/>
            <person name="Cros-Aarteil S."/>
            <person name="Calhoun S."/>
            <person name="Haridas S."/>
            <person name="Kuo A."/>
            <person name="Mondo S."/>
            <person name="Pangilinan J."/>
            <person name="Riley R."/>
            <person name="Labutti K."/>
            <person name="Andreopoulos B."/>
            <person name="Lipzen A."/>
            <person name="Chen C."/>
            <person name="Yanf M."/>
            <person name="Daum C."/>
            <person name="Ng V."/>
            <person name="Clum A."/>
            <person name="Ohm R."/>
            <person name="Martin F."/>
            <person name="Silar P."/>
            <person name="Natvig D."/>
            <person name="Lalanne C."/>
            <person name="Gautier V."/>
            <person name="Ament-Velasquez S.L."/>
            <person name="Kruys A."/>
            <person name="Hutchinson M.I."/>
            <person name="Powell A.J."/>
            <person name="Barry K."/>
            <person name="Miller A.N."/>
            <person name="Grigoriev I.V."/>
            <person name="Debuchy R."/>
            <person name="Gladieux P."/>
            <person name="Thoren M.H."/>
            <person name="Johannesson H."/>
        </authorList>
    </citation>
    <scope>NUCLEOTIDE SEQUENCE</scope>
    <source>
        <strain evidence="14">CBS 538.74</strain>
    </source>
</reference>
<sequence>MAPSATRDLPQQLCCSPPSHNNNDQQNARRHNDPSSPSSLFRIDMHTHIMPPSLPDLASLTTTPAMPTTTSNETTNNGNNYPWPAFHPATDHATTGAIDMYVGRTFFRRVDRSCYDAAARLRDMDAAGVDVQVLSTVPVLFCYDAPVAPATVLARRLNDHIAEICAQFPGRFVGLATVPLQDCAAAVEELRRVKGVQGMVGVQIGTSVEVEDGPEGVVMLDDERLEGFWRACEELDMPVFVHPLGYALSKENKGRWGKYWSSWLVGMPCETALAMHGIMASGVLVRHPRLRLCFAHGGGAFPALLGRIQHGFDCRPDLVATRACGVTPTEHFRGEAPSASSPDLGLEAGGRGQIWIDSLLHDPDLMEYVLRKLGPGGAQRIILGSDYPFPLGEVPVAGKMLTEDERLGRFMSWEERAGILARNAIRFLKLGQDFEERFEKRLRAFEAARSPLADEEVEEGGWDGWRHRDSAVDLDGEEELNGKPRPVLSDGGRSPGSVGSH</sequence>
<dbReference type="EMBL" id="MU856873">
    <property type="protein sequence ID" value="KAK4156137.1"/>
    <property type="molecule type" value="Genomic_DNA"/>
</dbReference>
<evidence type="ECO:0000256" key="10">
    <source>
        <dbReference type="ARBA" id="ARBA00031120"/>
    </source>
</evidence>
<organism evidence="14 15">
    <name type="scientific">Chaetomidium leptoderma</name>
    <dbReference type="NCBI Taxonomy" id="669021"/>
    <lineage>
        <taxon>Eukaryota</taxon>
        <taxon>Fungi</taxon>
        <taxon>Dikarya</taxon>
        <taxon>Ascomycota</taxon>
        <taxon>Pezizomycotina</taxon>
        <taxon>Sordariomycetes</taxon>
        <taxon>Sordariomycetidae</taxon>
        <taxon>Sordariales</taxon>
        <taxon>Chaetomiaceae</taxon>
        <taxon>Chaetomidium</taxon>
    </lineage>
</organism>
<evidence type="ECO:0000256" key="3">
    <source>
        <dbReference type="ARBA" id="ARBA00011245"/>
    </source>
</evidence>
<feature type="region of interest" description="Disordered" evidence="12">
    <location>
        <begin position="473"/>
        <end position="501"/>
    </location>
</feature>
<keyword evidence="7 11" id="KW-0210">Decarboxylase</keyword>
<comment type="subunit">
    <text evidence="3">Monomer.</text>
</comment>
<evidence type="ECO:0000256" key="9">
    <source>
        <dbReference type="ARBA" id="ARBA00023239"/>
    </source>
</evidence>
<dbReference type="PANTHER" id="PTHR21240:SF27">
    <property type="entry name" value="2-AMINO-3-CARBOXYMUCONATE-6-SEMIALDEHYDE DECARBOXYLASE"/>
    <property type="match status" value="1"/>
</dbReference>
<comment type="caution">
    <text evidence="14">The sequence shown here is derived from an EMBL/GenBank/DDBJ whole genome shotgun (WGS) entry which is preliminary data.</text>
</comment>
<dbReference type="Pfam" id="PF04909">
    <property type="entry name" value="Amidohydro_2"/>
    <property type="match status" value="1"/>
</dbReference>
<keyword evidence="9 11" id="KW-0456">Lyase</keyword>
<dbReference type="InterPro" id="IPR006680">
    <property type="entry name" value="Amidohydro-rel"/>
</dbReference>
<dbReference type="AlphaFoldDB" id="A0AAN6VQW2"/>
<evidence type="ECO:0000256" key="7">
    <source>
        <dbReference type="ARBA" id="ARBA00022793"/>
    </source>
</evidence>
<dbReference type="GO" id="GO:0046872">
    <property type="term" value="F:metal ion binding"/>
    <property type="evidence" value="ECO:0007669"/>
    <property type="project" value="UniProtKB-KW"/>
</dbReference>
<dbReference type="GO" id="GO:0001760">
    <property type="term" value="F:aminocarboxymuconate-semialdehyde decarboxylase activity"/>
    <property type="evidence" value="ECO:0007669"/>
    <property type="project" value="UniProtKB-EC"/>
</dbReference>
<evidence type="ECO:0000256" key="4">
    <source>
        <dbReference type="ARBA" id="ARBA00012365"/>
    </source>
</evidence>
<proteinExistence type="inferred from homology"/>